<dbReference type="AlphaFoldDB" id="A0A0H2V8Y7"/>
<dbReference type="EMBL" id="AE014075">
    <property type="protein sequence ID" value="AAN81080.1"/>
    <property type="molecule type" value="Genomic_DNA"/>
</dbReference>
<evidence type="ECO:0000313" key="1">
    <source>
        <dbReference type="EMBL" id="AAN81080.1"/>
    </source>
</evidence>
<protein>
    <submittedName>
        <fullName evidence="1">Uncharacterized protein</fullName>
    </submittedName>
</protein>
<dbReference type="STRING" id="199310.c2624"/>
<dbReference type="HOGENOM" id="CLU_215834_0_0_6"/>
<accession>A0A0H2V8Y7</accession>
<gene>
    <name evidence="1" type="ordered locus">c2624</name>
</gene>
<sequence length="48" mass="5616">MRAIIILVVTGEFFHLLDVFSAFSVGSIHQKKCYRGQVFTAKVFKRYY</sequence>
<reference evidence="1 2" key="1">
    <citation type="journal article" date="2002" name="Proc. Natl. Acad. Sci. U.S.A.">
        <title>Extensive mosaic structure revealed by the complete genome sequence of uropathogenic Escherichia coli.</title>
        <authorList>
            <person name="Welch R.A."/>
            <person name="Burland V."/>
            <person name="Plunkett G.III."/>
            <person name="Redford P."/>
            <person name="Roesch P."/>
            <person name="Rasko D."/>
            <person name="Buckles E.L."/>
            <person name="Liou S.R."/>
            <person name="Boutin A."/>
            <person name="Hackett J."/>
            <person name="Stroud D."/>
            <person name="Mayhew G.F."/>
            <person name="Rose D.J."/>
            <person name="Zhou S."/>
            <person name="Schwartz D.C."/>
            <person name="Perna N.T."/>
            <person name="Mobley H.L."/>
            <person name="Donnenberg M.S."/>
            <person name="Blattner F.R."/>
        </authorList>
    </citation>
    <scope>NUCLEOTIDE SEQUENCE [LARGE SCALE GENOMIC DNA]</scope>
    <source>
        <strain evidence="2">CFT073 / ATCC 700928 / UPEC</strain>
    </source>
</reference>
<dbReference type="Proteomes" id="UP000001410">
    <property type="component" value="Chromosome"/>
</dbReference>
<organism evidence="1 2">
    <name type="scientific">Escherichia coli O6:H1 (strain CFT073 / ATCC 700928 / UPEC)</name>
    <dbReference type="NCBI Taxonomy" id="199310"/>
    <lineage>
        <taxon>Bacteria</taxon>
        <taxon>Pseudomonadati</taxon>
        <taxon>Pseudomonadota</taxon>
        <taxon>Gammaproteobacteria</taxon>
        <taxon>Enterobacterales</taxon>
        <taxon>Enterobacteriaceae</taxon>
        <taxon>Escherichia</taxon>
    </lineage>
</organism>
<evidence type="ECO:0000313" key="2">
    <source>
        <dbReference type="Proteomes" id="UP000001410"/>
    </source>
</evidence>
<dbReference type="KEGG" id="ecc:c2624"/>
<proteinExistence type="predicted"/>
<name>A0A0H2V8Y7_ECOL6</name>
<keyword evidence="2" id="KW-1185">Reference proteome</keyword>